<comment type="caution">
    <text evidence="1">The sequence shown here is derived from an EMBL/GenBank/DDBJ whole genome shotgun (WGS) entry which is preliminary data.</text>
</comment>
<evidence type="ECO:0000313" key="1">
    <source>
        <dbReference type="EMBL" id="MBY8821385.1"/>
    </source>
</evidence>
<reference evidence="1 2" key="1">
    <citation type="submission" date="2021-08" db="EMBL/GenBank/DDBJ databases">
        <authorList>
            <person name="Tuo L."/>
        </authorList>
    </citation>
    <scope>NUCLEOTIDE SEQUENCE [LARGE SCALE GENOMIC DNA]</scope>
    <source>
        <strain evidence="1 2">JCM 31229</strain>
    </source>
</reference>
<dbReference type="EMBL" id="JAINVV010000002">
    <property type="protein sequence ID" value="MBY8821385.1"/>
    <property type="molecule type" value="Genomic_DNA"/>
</dbReference>
<evidence type="ECO:0000313" key="2">
    <source>
        <dbReference type="Proteomes" id="UP000706039"/>
    </source>
</evidence>
<dbReference type="Proteomes" id="UP000706039">
    <property type="component" value="Unassembled WGS sequence"/>
</dbReference>
<protein>
    <submittedName>
        <fullName evidence="1">Uncharacterized protein</fullName>
    </submittedName>
</protein>
<accession>A0ABS7PKX0</accession>
<name>A0ABS7PKX0_9SPHN</name>
<keyword evidence="2" id="KW-1185">Reference proteome</keyword>
<proteinExistence type="predicted"/>
<organism evidence="1 2">
    <name type="scientific">Sphingomonas colocasiae</name>
    <dbReference type="NCBI Taxonomy" id="1848973"/>
    <lineage>
        <taxon>Bacteria</taxon>
        <taxon>Pseudomonadati</taxon>
        <taxon>Pseudomonadota</taxon>
        <taxon>Alphaproteobacteria</taxon>
        <taxon>Sphingomonadales</taxon>
        <taxon>Sphingomonadaceae</taxon>
        <taxon>Sphingomonas</taxon>
    </lineage>
</organism>
<dbReference type="RefSeq" id="WP_222988499.1">
    <property type="nucleotide sequence ID" value="NZ_JAINVV010000002.1"/>
</dbReference>
<sequence length="138" mass="16024">MRIPTTRNVVITEAPEPDDVFVYVGWSGPTDGPQVRHTMSTRYMPITEYQACVDWAVSMADQMSHPLYVVPLNRRDVLLTGRFHPIRAAIQRMTDQERSEMRRIVVTTCCEVMRDCDDPEIRADMFDVLRKLKVTYES</sequence>
<gene>
    <name evidence="1" type="ORF">K7G82_03720</name>
</gene>